<accession>A0A3L6G965</accession>
<evidence type="ECO:0000256" key="1">
    <source>
        <dbReference type="SAM" id="MobiDB-lite"/>
    </source>
</evidence>
<dbReference type="Proteomes" id="UP000251960">
    <property type="component" value="Chromosome 10"/>
</dbReference>
<dbReference type="InterPro" id="IPR011990">
    <property type="entry name" value="TPR-like_helical_dom_sf"/>
</dbReference>
<dbReference type="EMBL" id="NCVQ01000002">
    <property type="protein sequence ID" value="PWZ43545.1"/>
    <property type="molecule type" value="Genomic_DNA"/>
</dbReference>
<dbReference type="SUPFAM" id="SSF81901">
    <property type="entry name" value="HCP-like"/>
    <property type="match status" value="1"/>
</dbReference>
<dbReference type="GO" id="GO:0008081">
    <property type="term" value="F:phosphoric diester hydrolase activity"/>
    <property type="evidence" value="ECO:0007669"/>
    <property type="project" value="InterPro"/>
</dbReference>
<sequence length="796" mass="86873">MDGNQTWPPPTPSPPPFSSRPRASPSPATHRRRRRHSKKHKPRPAPAPTPQGADFSALPPDLVHRALAAACASDVAAASRACRAWWDALRPLREAAALHAYGRRVKHDPVTGARAVAAAAASRGGGERVETERQRALGLFRRAARLGSAAAMVDAGLMCWEDGRREEAVGYYRSAADLGHPIGMCNLGVSYLEADPPKAEEAIRWFYPSASAGNARAQYNLGLCLQNGKGVKRNQKEAAKWYLRAAEGGNVRAMYNISLCYSYGEGLAQDPVRAKRWLQLAADCGHKKALYECGIKLCAAGDKVKCLMYLELATRRGEAAAAHMRDVILESLSVVNAQRAMSDADKWKPRTLHPRPRRKEEVGEAGLVACTDLQQLMAAPLLPSSVSVLLSLHIALLLVLCSSQVGDSCSSVRDCGTGLYCGNCPAAGRTKLSCIRDLAIQPTSIVKGLPFNRYSWLVTHNSFSILGEPSRTGVERVTFYNQEDSVTNQLRNGVRGLMLDMYDFNDDVWLCHSLQGQCYNFTAFVPAVDTLKEVEAFLSENPTEIITIFIEDYVHSPMGLSKVFTAADLMKYWYPISEMPTSGKDWPSVTDMVAKNRRLLVFTSDASKEASEGIAYQWSYLLENEPGDPGIVPGSCPNRKESQPLNSRPASLFLQNYFPTIPVQNEACKENSGLPQMAQACYAAAGNRIPNFIAVNFYMRSDGGGVFDVQDRINGRTLCGCDTIAACQAGAPMGACKDTGAPNQTTSPSVNGNVYSGTIEFKTHSTSAASNNNIRSRSVFLLRLQLTLLLFFSFRL</sequence>
<reference evidence="2 3" key="1">
    <citation type="journal article" date="2018" name="Nat. Genet.">
        <title>Extensive intraspecific gene order and gene structural variations between Mo17 and other maize genomes.</title>
        <authorList>
            <person name="Sun S."/>
            <person name="Zhou Y."/>
            <person name="Chen J."/>
            <person name="Shi J."/>
            <person name="Zhao H."/>
            <person name="Zhao H."/>
            <person name="Song W."/>
            <person name="Zhang M."/>
            <person name="Cui Y."/>
            <person name="Dong X."/>
            <person name="Liu H."/>
            <person name="Ma X."/>
            <person name="Jiao Y."/>
            <person name="Wang B."/>
            <person name="Wei X."/>
            <person name="Stein J.C."/>
            <person name="Glaubitz J.C."/>
            <person name="Lu F."/>
            <person name="Yu G."/>
            <person name="Liang C."/>
            <person name="Fengler K."/>
            <person name="Li B."/>
            <person name="Rafalski A."/>
            <person name="Schnable P.S."/>
            <person name="Ware D.H."/>
            <person name="Buckler E.S."/>
            <person name="Lai J."/>
        </authorList>
    </citation>
    <scope>NUCLEOTIDE SEQUENCE [LARGE SCALE GENOMIC DNA]</scope>
    <source>
        <strain evidence="3">cv. Missouri 17</strain>
        <tissue evidence="2">Seedling</tissue>
    </source>
</reference>
<gene>
    <name evidence="2" type="primary">At5g67130_3</name>
    <name evidence="2" type="ORF">Zm00014a_021103</name>
</gene>
<dbReference type="ExpressionAtlas" id="A0A3L6G965">
    <property type="expression patterns" value="baseline and differential"/>
</dbReference>
<dbReference type="Pfam" id="PF08238">
    <property type="entry name" value="Sel1"/>
    <property type="match status" value="5"/>
</dbReference>
<evidence type="ECO:0000313" key="3">
    <source>
        <dbReference type="Proteomes" id="UP000251960"/>
    </source>
</evidence>
<dbReference type="SMART" id="SM00671">
    <property type="entry name" value="SEL1"/>
    <property type="match status" value="4"/>
</dbReference>
<dbReference type="Gene3D" id="3.20.20.190">
    <property type="entry name" value="Phosphatidylinositol (PI) phosphodiesterase"/>
    <property type="match status" value="1"/>
</dbReference>
<dbReference type="PROSITE" id="PS50007">
    <property type="entry name" value="PIPLC_X_DOMAIN"/>
    <property type="match status" value="1"/>
</dbReference>
<feature type="compositionally biased region" description="Basic residues" evidence="1">
    <location>
        <begin position="29"/>
        <end position="43"/>
    </location>
</feature>
<dbReference type="AlphaFoldDB" id="A0A3L6G965"/>
<dbReference type="GO" id="GO:0006629">
    <property type="term" value="P:lipid metabolic process"/>
    <property type="evidence" value="ECO:0007669"/>
    <property type="project" value="InterPro"/>
</dbReference>
<dbReference type="InterPro" id="IPR006597">
    <property type="entry name" value="Sel1-like"/>
</dbReference>
<dbReference type="InterPro" id="IPR053301">
    <property type="entry name" value="F-box_motif"/>
</dbReference>
<dbReference type="PANTHER" id="PTHR45088:SF1">
    <property type="entry name" value="OS04G0476000 PROTEIN"/>
    <property type="match status" value="1"/>
</dbReference>
<dbReference type="CDD" id="cd08588">
    <property type="entry name" value="PI-PLCc_At5g67130_like"/>
    <property type="match status" value="1"/>
</dbReference>
<dbReference type="InterPro" id="IPR017946">
    <property type="entry name" value="PLC-like_Pdiesterase_TIM-brl"/>
</dbReference>
<proteinExistence type="predicted"/>
<dbReference type="Pfam" id="PF26178">
    <property type="entry name" value="PI-PLC_cat"/>
    <property type="match status" value="1"/>
</dbReference>
<organism evidence="2 3">
    <name type="scientific">Zea mays</name>
    <name type="common">Maize</name>
    <dbReference type="NCBI Taxonomy" id="4577"/>
    <lineage>
        <taxon>Eukaryota</taxon>
        <taxon>Viridiplantae</taxon>
        <taxon>Streptophyta</taxon>
        <taxon>Embryophyta</taxon>
        <taxon>Tracheophyta</taxon>
        <taxon>Spermatophyta</taxon>
        <taxon>Magnoliopsida</taxon>
        <taxon>Liliopsida</taxon>
        <taxon>Poales</taxon>
        <taxon>Poaceae</taxon>
        <taxon>PACMAD clade</taxon>
        <taxon>Panicoideae</taxon>
        <taxon>Andropogonodae</taxon>
        <taxon>Andropogoneae</taxon>
        <taxon>Tripsacinae</taxon>
        <taxon>Zea</taxon>
    </lineage>
</organism>
<dbReference type="PANTHER" id="PTHR45088">
    <property type="entry name" value="OSJNBA0022H21.17 PROTEIN"/>
    <property type="match status" value="1"/>
</dbReference>
<dbReference type="SUPFAM" id="SSF51695">
    <property type="entry name" value="PLC-like phosphodiesterases"/>
    <property type="match status" value="1"/>
</dbReference>
<comment type="caution">
    <text evidence="2">The sequence shown here is derived from an EMBL/GenBank/DDBJ whole genome shotgun (WGS) entry which is preliminary data.</text>
</comment>
<name>A0A3L6G965_MAIZE</name>
<feature type="region of interest" description="Disordered" evidence="1">
    <location>
        <begin position="1"/>
        <end position="57"/>
    </location>
</feature>
<feature type="compositionally biased region" description="Pro residues" evidence="1">
    <location>
        <begin position="7"/>
        <end position="18"/>
    </location>
</feature>
<protein>
    <submittedName>
        <fullName evidence="2">PI-PLC X domain-containing protein</fullName>
    </submittedName>
</protein>
<evidence type="ECO:0000313" key="2">
    <source>
        <dbReference type="EMBL" id="PWZ43545.1"/>
    </source>
</evidence>
<feature type="compositionally biased region" description="Low complexity" evidence="1">
    <location>
        <begin position="19"/>
        <end position="28"/>
    </location>
</feature>
<dbReference type="Gene3D" id="1.25.40.10">
    <property type="entry name" value="Tetratricopeptide repeat domain"/>
    <property type="match status" value="2"/>
</dbReference>